<gene>
    <name evidence="2" type="ORF">B0I27_101126</name>
</gene>
<proteinExistence type="predicted"/>
<comment type="caution">
    <text evidence="2">The sequence shown here is derived from an EMBL/GenBank/DDBJ whole genome shotgun (WGS) entry which is preliminary data.</text>
</comment>
<feature type="domain" description="YdhG-like" evidence="1">
    <location>
        <begin position="22"/>
        <end position="111"/>
    </location>
</feature>
<protein>
    <submittedName>
        <fullName evidence="2">Uncharacterized protein YdhG (YjbR/CyaY superfamily)</fullName>
    </submittedName>
</protein>
<dbReference type="OrthoDB" id="115213at2"/>
<evidence type="ECO:0000259" key="1">
    <source>
        <dbReference type="Pfam" id="PF08818"/>
    </source>
</evidence>
<organism evidence="2 3">
    <name type="scientific">Arcticibacter pallidicorallinus</name>
    <dbReference type="NCBI Taxonomy" id="1259464"/>
    <lineage>
        <taxon>Bacteria</taxon>
        <taxon>Pseudomonadati</taxon>
        <taxon>Bacteroidota</taxon>
        <taxon>Sphingobacteriia</taxon>
        <taxon>Sphingobacteriales</taxon>
        <taxon>Sphingobacteriaceae</taxon>
        <taxon>Arcticibacter</taxon>
    </lineage>
</organism>
<dbReference type="SUPFAM" id="SSF47789">
    <property type="entry name" value="C-terminal domain of RNA polymerase alpha subunit"/>
    <property type="match status" value="1"/>
</dbReference>
<dbReference type="SUPFAM" id="SSF159888">
    <property type="entry name" value="YdhG-like"/>
    <property type="match status" value="1"/>
</dbReference>
<name>A0A2T0UBA9_9SPHI</name>
<dbReference type="EMBL" id="PVTH01000001">
    <property type="protein sequence ID" value="PRY55158.1"/>
    <property type="molecule type" value="Genomic_DNA"/>
</dbReference>
<dbReference type="Gene3D" id="3.90.1150.200">
    <property type="match status" value="1"/>
</dbReference>
<dbReference type="NCBIfam" id="NF005841">
    <property type="entry name" value="PRK07758.1"/>
    <property type="match status" value="1"/>
</dbReference>
<evidence type="ECO:0000313" key="3">
    <source>
        <dbReference type="Proteomes" id="UP000238034"/>
    </source>
</evidence>
<dbReference type="Pfam" id="PF08818">
    <property type="entry name" value="DUF1801"/>
    <property type="match status" value="1"/>
</dbReference>
<evidence type="ECO:0000313" key="2">
    <source>
        <dbReference type="EMBL" id="PRY55158.1"/>
    </source>
</evidence>
<accession>A0A2T0UBA9</accession>
<sequence length="213" mass="24199">MDKTFNDTESYISSFPENVRLILQQLRSAIKEAAPEAEETIKYDMPTYVQHGNLVHFAAYRNHIGFYATPTGHAAFEQQLSGYKSGKGSVQFPIEEALPLELVKEIVRFRVLENKEKIQKKKNLRVCKKGHQYYKSSDCPICPICEKESERPESFLSFLSAPARRALESKGIGSEETLSQYKEKEILQLHGLGKTSLPPLREALSKKGLSFKE</sequence>
<dbReference type="AlphaFoldDB" id="A0A2T0UBA9"/>
<dbReference type="Gene3D" id="1.10.150.20">
    <property type="entry name" value="5' to 3' exonuclease, C-terminal subdomain"/>
    <property type="match status" value="1"/>
</dbReference>
<dbReference type="InterPro" id="IPR014922">
    <property type="entry name" value="YdhG-like"/>
</dbReference>
<keyword evidence="3" id="KW-1185">Reference proteome</keyword>
<reference evidence="2 3" key="1">
    <citation type="submission" date="2018-03" db="EMBL/GenBank/DDBJ databases">
        <title>Genomic Encyclopedia of Type Strains, Phase III (KMG-III): the genomes of soil and plant-associated and newly described type strains.</title>
        <authorList>
            <person name="Whitman W."/>
        </authorList>
    </citation>
    <scope>NUCLEOTIDE SEQUENCE [LARGE SCALE GENOMIC DNA]</scope>
    <source>
        <strain evidence="2 3">CGMCC 1.9313</strain>
    </source>
</reference>
<dbReference type="Proteomes" id="UP000238034">
    <property type="component" value="Unassembled WGS sequence"/>
</dbReference>
<dbReference type="RefSeq" id="WP_106290366.1">
    <property type="nucleotide sequence ID" value="NZ_PVTH01000001.1"/>
</dbReference>